<protein>
    <submittedName>
        <fullName evidence="2">Transaldolase</fullName>
    </submittedName>
</protein>
<gene>
    <name evidence="2" type="ORF">CCE28_20700</name>
</gene>
<comment type="caution">
    <text evidence="2">The sequence shown here is derived from an EMBL/GenBank/DDBJ whole genome shotgun (WGS) entry which is preliminary data.</text>
</comment>
<dbReference type="GO" id="GO:0005975">
    <property type="term" value="P:carbohydrate metabolic process"/>
    <property type="evidence" value="ECO:0007669"/>
    <property type="project" value="InterPro"/>
</dbReference>
<sequence>MTNYKSPLHEMASTSVTDYWNDSCSIWELEYAIENGAVGATTNPVIVGNVLKKEMHLYKDRILELIQQMPKATEDDIAWKINEEMAGAGAKLLQPIFEQTNGEKGRISIQTNTKYYRDAELMVEQAVRFNQLAPNMMVKMPTTKAGVEAIEEATYQGVNINATVSFTVPQAIAVAEAVERGLARRVKEGKDISNMHPVCTIMVGRIDDWLKIVVDRDDIIIDPKCLEWAGVAVMKNAYKIFNERGYKTKLLAAAYRNHLQWSEFIGGDMIETIPYKWQKRFNGSDVTVVDRIDHPVDPKIIEELSNKIEDFRKAYNPDGMKVEEFDTFGATSKTLLQFLAGYDDLINIIRNLMITVK</sequence>
<keyword evidence="1" id="KW-0704">Schiff base</keyword>
<dbReference type="SUPFAM" id="SSF51569">
    <property type="entry name" value="Aldolase"/>
    <property type="match status" value="1"/>
</dbReference>
<dbReference type="PANTHER" id="PTHR10683">
    <property type="entry name" value="TRANSALDOLASE"/>
    <property type="match status" value="1"/>
</dbReference>
<dbReference type="Gene3D" id="3.20.20.70">
    <property type="entry name" value="Aldolase class I"/>
    <property type="match status" value="1"/>
</dbReference>
<accession>A0A267MAQ3</accession>
<dbReference type="RefSeq" id="WP_095135973.1">
    <property type="nucleotide sequence ID" value="NZ_NIBG01000034.1"/>
</dbReference>
<evidence type="ECO:0000256" key="1">
    <source>
        <dbReference type="ARBA" id="ARBA00023270"/>
    </source>
</evidence>
<evidence type="ECO:0000313" key="3">
    <source>
        <dbReference type="Proteomes" id="UP000216024"/>
    </source>
</evidence>
<dbReference type="OrthoDB" id="9809101at2"/>
<dbReference type="InterPro" id="IPR001585">
    <property type="entry name" value="TAL/FSA"/>
</dbReference>
<reference evidence="2 3" key="1">
    <citation type="submission" date="2017-06" db="EMBL/GenBank/DDBJ databases">
        <title>Draft genome sequence of anaerobic fermentative bacterium Anaeromicrobium sediminis DY2726D isolated from West Pacific Ocean sediments.</title>
        <authorList>
            <person name="Zeng X."/>
        </authorList>
    </citation>
    <scope>NUCLEOTIDE SEQUENCE [LARGE SCALE GENOMIC DNA]</scope>
    <source>
        <strain evidence="2 3">DY2726D</strain>
    </source>
</reference>
<keyword evidence="3" id="KW-1185">Reference proteome</keyword>
<organism evidence="2 3">
    <name type="scientific">Anaeromicrobium sediminis</name>
    <dbReference type="NCBI Taxonomy" id="1478221"/>
    <lineage>
        <taxon>Bacteria</taxon>
        <taxon>Bacillati</taxon>
        <taxon>Bacillota</taxon>
        <taxon>Clostridia</taxon>
        <taxon>Peptostreptococcales</taxon>
        <taxon>Thermotaleaceae</taxon>
        <taxon>Anaeromicrobium</taxon>
    </lineage>
</organism>
<name>A0A267MAQ3_9FIRM</name>
<dbReference type="EMBL" id="NIBG01000034">
    <property type="protein sequence ID" value="PAB56492.1"/>
    <property type="molecule type" value="Genomic_DNA"/>
</dbReference>
<dbReference type="Proteomes" id="UP000216024">
    <property type="component" value="Unassembled WGS sequence"/>
</dbReference>
<proteinExistence type="predicted"/>
<dbReference type="AlphaFoldDB" id="A0A267MAQ3"/>
<dbReference type="InterPro" id="IPR013785">
    <property type="entry name" value="Aldolase_TIM"/>
</dbReference>
<dbReference type="Pfam" id="PF00923">
    <property type="entry name" value="TAL_FSA"/>
    <property type="match status" value="1"/>
</dbReference>
<evidence type="ECO:0000313" key="2">
    <source>
        <dbReference type="EMBL" id="PAB56492.1"/>
    </source>
</evidence>